<name>A0A2P5APJ5_PARAD</name>
<keyword evidence="2" id="KW-0805">Transcription regulation</keyword>
<evidence type="ECO:0000256" key="3">
    <source>
        <dbReference type="ARBA" id="ARBA00023125"/>
    </source>
</evidence>
<dbReference type="InterPro" id="IPR015300">
    <property type="entry name" value="DNA-bd_pseudobarrel_sf"/>
</dbReference>
<keyword evidence="5" id="KW-0539">Nucleus</keyword>
<evidence type="ECO:0000256" key="4">
    <source>
        <dbReference type="ARBA" id="ARBA00023163"/>
    </source>
</evidence>
<dbReference type="GO" id="GO:0005634">
    <property type="term" value="C:nucleus"/>
    <property type="evidence" value="ECO:0007669"/>
    <property type="project" value="UniProtKB-SubCell"/>
</dbReference>
<keyword evidence="4" id="KW-0804">Transcription</keyword>
<evidence type="ECO:0000313" key="6">
    <source>
        <dbReference type="EMBL" id="PON38485.1"/>
    </source>
</evidence>
<evidence type="ECO:0000256" key="1">
    <source>
        <dbReference type="ARBA" id="ARBA00004123"/>
    </source>
</evidence>
<evidence type="ECO:0000256" key="5">
    <source>
        <dbReference type="ARBA" id="ARBA00023242"/>
    </source>
</evidence>
<gene>
    <name evidence="6" type="ORF">PanWU01x14_312150</name>
</gene>
<accession>A0A2P5APJ5</accession>
<protein>
    <submittedName>
        <fullName evidence="6">Immunoglobulin-like fold containing protein</fullName>
    </submittedName>
</protein>
<sequence length="105" mass="11882">MSTLWKTSLNLERPPSSIQIARILRRVPFESEKPFFKVLMQPSYVGSRGMRDHVPLDFAMRHIKNEGDVVLSVPNVSIVHFAEYVCLQWSQAGDYTTGASMPKGT</sequence>
<organism evidence="6 7">
    <name type="scientific">Parasponia andersonii</name>
    <name type="common">Sponia andersonii</name>
    <dbReference type="NCBI Taxonomy" id="3476"/>
    <lineage>
        <taxon>Eukaryota</taxon>
        <taxon>Viridiplantae</taxon>
        <taxon>Streptophyta</taxon>
        <taxon>Embryophyta</taxon>
        <taxon>Tracheophyta</taxon>
        <taxon>Spermatophyta</taxon>
        <taxon>Magnoliopsida</taxon>
        <taxon>eudicotyledons</taxon>
        <taxon>Gunneridae</taxon>
        <taxon>Pentapetalae</taxon>
        <taxon>rosids</taxon>
        <taxon>fabids</taxon>
        <taxon>Rosales</taxon>
        <taxon>Cannabaceae</taxon>
        <taxon>Parasponia</taxon>
    </lineage>
</organism>
<evidence type="ECO:0000256" key="2">
    <source>
        <dbReference type="ARBA" id="ARBA00023015"/>
    </source>
</evidence>
<keyword evidence="7" id="KW-1185">Reference proteome</keyword>
<proteinExistence type="predicted"/>
<keyword evidence="3" id="KW-0238">DNA-binding</keyword>
<dbReference type="GO" id="GO:0003677">
    <property type="term" value="F:DNA binding"/>
    <property type="evidence" value="ECO:0007669"/>
    <property type="project" value="UniProtKB-KW"/>
</dbReference>
<comment type="subcellular location">
    <subcellularLocation>
        <location evidence="1">Nucleus</location>
    </subcellularLocation>
</comment>
<dbReference type="EMBL" id="JXTB01000493">
    <property type="protein sequence ID" value="PON38485.1"/>
    <property type="molecule type" value="Genomic_DNA"/>
</dbReference>
<dbReference type="AlphaFoldDB" id="A0A2P5APJ5"/>
<evidence type="ECO:0000313" key="7">
    <source>
        <dbReference type="Proteomes" id="UP000237105"/>
    </source>
</evidence>
<comment type="caution">
    <text evidence="6">The sequence shown here is derived from an EMBL/GenBank/DDBJ whole genome shotgun (WGS) entry which is preliminary data.</text>
</comment>
<reference evidence="7" key="1">
    <citation type="submission" date="2016-06" db="EMBL/GenBank/DDBJ databases">
        <title>Parallel loss of symbiosis genes in relatives of nitrogen-fixing non-legume Parasponia.</title>
        <authorList>
            <person name="Van Velzen R."/>
            <person name="Holmer R."/>
            <person name="Bu F."/>
            <person name="Rutten L."/>
            <person name="Van Zeijl A."/>
            <person name="Liu W."/>
            <person name="Santuari L."/>
            <person name="Cao Q."/>
            <person name="Sharma T."/>
            <person name="Shen D."/>
            <person name="Roswanjaya Y."/>
            <person name="Wardhani T."/>
            <person name="Kalhor M.S."/>
            <person name="Jansen J."/>
            <person name="Van den Hoogen J."/>
            <person name="Gungor B."/>
            <person name="Hartog M."/>
            <person name="Hontelez J."/>
            <person name="Verver J."/>
            <person name="Yang W.-C."/>
            <person name="Schijlen E."/>
            <person name="Repin R."/>
            <person name="Schilthuizen M."/>
            <person name="Schranz E."/>
            <person name="Heidstra R."/>
            <person name="Miyata K."/>
            <person name="Fedorova E."/>
            <person name="Kohlen W."/>
            <person name="Bisseling T."/>
            <person name="Smit S."/>
            <person name="Geurts R."/>
        </authorList>
    </citation>
    <scope>NUCLEOTIDE SEQUENCE [LARGE SCALE GENOMIC DNA]</scope>
    <source>
        <strain evidence="7">cv. WU1-14</strain>
    </source>
</reference>
<dbReference type="Gene3D" id="2.40.330.10">
    <property type="entry name" value="DNA-binding pseudobarrel domain"/>
    <property type="match status" value="1"/>
</dbReference>
<dbReference type="Proteomes" id="UP000237105">
    <property type="component" value="Unassembled WGS sequence"/>
</dbReference>